<protein>
    <submittedName>
        <fullName evidence="2">CobW family GTP-binding protein</fullName>
    </submittedName>
</protein>
<dbReference type="SMART" id="SM00833">
    <property type="entry name" value="CobW_C"/>
    <property type="match status" value="1"/>
</dbReference>
<evidence type="ECO:0000313" key="2">
    <source>
        <dbReference type="EMBL" id="MFC4034722.1"/>
    </source>
</evidence>
<dbReference type="SUPFAM" id="SSF90002">
    <property type="entry name" value="Hypothetical protein YjiA, C-terminal domain"/>
    <property type="match status" value="1"/>
</dbReference>
<dbReference type="Proteomes" id="UP001595765">
    <property type="component" value="Unassembled WGS sequence"/>
</dbReference>
<dbReference type="PANTHER" id="PTHR43603">
    <property type="entry name" value="COBW DOMAIN-CONTAINING PROTEIN DDB_G0274527"/>
    <property type="match status" value="1"/>
</dbReference>
<gene>
    <name evidence="2" type="ORF">ACFO3J_25105</name>
</gene>
<dbReference type="InterPro" id="IPR011629">
    <property type="entry name" value="CobW-like_C"/>
</dbReference>
<feature type="domain" description="CobW C-terminal" evidence="1">
    <location>
        <begin position="234"/>
        <end position="350"/>
    </location>
</feature>
<dbReference type="PANTHER" id="PTHR43603:SF1">
    <property type="entry name" value="ZINC-REGULATED GTPASE METALLOPROTEIN ACTIVATOR 1"/>
    <property type="match status" value="1"/>
</dbReference>
<dbReference type="EMBL" id="JBHSBB010000016">
    <property type="protein sequence ID" value="MFC4034722.1"/>
    <property type="molecule type" value="Genomic_DNA"/>
</dbReference>
<proteinExistence type="predicted"/>
<reference evidence="3" key="1">
    <citation type="journal article" date="2019" name="Int. J. Syst. Evol. Microbiol.">
        <title>The Global Catalogue of Microorganisms (GCM) 10K type strain sequencing project: providing services to taxonomists for standard genome sequencing and annotation.</title>
        <authorList>
            <consortium name="The Broad Institute Genomics Platform"/>
            <consortium name="The Broad Institute Genome Sequencing Center for Infectious Disease"/>
            <person name="Wu L."/>
            <person name="Ma J."/>
        </authorList>
    </citation>
    <scope>NUCLEOTIDE SEQUENCE [LARGE SCALE GENOMIC DNA]</scope>
    <source>
        <strain evidence="3">CGMCC 4.7237</strain>
    </source>
</reference>
<dbReference type="Pfam" id="PF07683">
    <property type="entry name" value="CobW_C"/>
    <property type="match status" value="1"/>
</dbReference>
<organism evidence="2 3">
    <name type="scientific">Streptomyces polygonati</name>
    <dbReference type="NCBI Taxonomy" id="1617087"/>
    <lineage>
        <taxon>Bacteria</taxon>
        <taxon>Bacillati</taxon>
        <taxon>Actinomycetota</taxon>
        <taxon>Actinomycetes</taxon>
        <taxon>Kitasatosporales</taxon>
        <taxon>Streptomycetaceae</taxon>
        <taxon>Streptomyces</taxon>
    </lineage>
</organism>
<dbReference type="RefSeq" id="WP_386433418.1">
    <property type="nucleotide sequence ID" value="NZ_JBHSBB010000016.1"/>
</dbReference>
<comment type="caution">
    <text evidence="2">The sequence shown here is derived from an EMBL/GenBank/DDBJ whole genome shotgun (WGS) entry which is preliminary data.</text>
</comment>
<dbReference type="InterPro" id="IPR003495">
    <property type="entry name" value="CobW/HypB/UreG_nucleotide-bd"/>
</dbReference>
<sequence length="378" mass="40211">MPVVIVAGLHRDARQAVVAGLLRTVAGSVALHHDLSAALAGTVRRTVRDADSILSSGETPLVNDCACCALREDLVPELERLAAGGLTRLAVVELWDSVEPQAMAEIIAGQGADFLELTGVMTAVDPALNLPCLANGDDLHEAGIAAAREDQRTVADTWAHQLEYPPVLAIVQDDEVTDEDRALLSQLHPTARQVRAASPDLVGEAFAGFDVGAAAAAQHPACARLPQEADAAGVSTFVWRRRRPFHPGRLYDALEDLVCAAARSRGRFWLADRPDTLLAWDAAGGALCVEGVGPWLAALPDAAWEMESPMRTAAAALDWDAEHGDRCQHLVFTSPGLDRDGIEDLLNSCLLTDAEYGAGHDAWRALPAAFDELLDPVS</sequence>
<keyword evidence="3" id="KW-1185">Reference proteome</keyword>
<evidence type="ECO:0000259" key="1">
    <source>
        <dbReference type="SMART" id="SM00833"/>
    </source>
</evidence>
<accession>A0ABV8HUC2</accession>
<evidence type="ECO:0000313" key="3">
    <source>
        <dbReference type="Proteomes" id="UP001595765"/>
    </source>
</evidence>
<dbReference type="Pfam" id="PF02492">
    <property type="entry name" value="cobW"/>
    <property type="match status" value="1"/>
</dbReference>
<dbReference type="InterPro" id="IPR027417">
    <property type="entry name" value="P-loop_NTPase"/>
</dbReference>
<dbReference type="InterPro" id="IPR051927">
    <property type="entry name" value="Zn_Chap_cDPG_Synth"/>
</dbReference>
<name>A0ABV8HUC2_9ACTN</name>
<dbReference type="Gene3D" id="3.40.50.300">
    <property type="entry name" value="P-loop containing nucleotide triphosphate hydrolases"/>
    <property type="match status" value="1"/>
</dbReference>